<keyword evidence="3" id="KW-0460">Magnesium</keyword>
<protein>
    <submittedName>
        <fullName evidence="5">NUDIX hydrolase</fullName>
        <ecNumber evidence="5">3.6.-.-</ecNumber>
    </submittedName>
</protein>
<dbReference type="CDD" id="cd18876">
    <property type="entry name" value="NUDIX_Hydrolase"/>
    <property type="match status" value="1"/>
</dbReference>
<dbReference type="InterPro" id="IPR000086">
    <property type="entry name" value="NUDIX_hydrolase_dom"/>
</dbReference>
<keyword evidence="2 5" id="KW-0378">Hydrolase</keyword>
<feature type="domain" description="Nudix hydrolase" evidence="4">
    <location>
        <begin position="38"/>
        <end position="168"/>
    </location>
</feature>
<evidence type="ECO:0000256" key="2">
    <source>
        <dbReference type="ARBA" id="ARBA00022801"/>
    </source>
</evidence>
<gene>
    <name evidence="5" type="ORF">QRX50_11870</name>
</gene>
<dbReference type="PANTHER" id="PTHR43046:SF12">
    <property type="entry name" value="GDP-MANNOSE MANNOSYL HYDROLASE"/>
    <property type="match status" value="1"/>
</dbReference>
<keyword evidence="6" id="KW-1185">Reference proteome</keyword>
<dbReference type="EMBL" id="CP127294">
    <property type="protein sequence ID" value="WIX81397.1"/>
    <property type="molecule type" value="Genomic_DNA"/>
</dbReference>
<evidence type="ECO:0000259" key="4">
    <source>
        <dbReference type="PROSITE" id="PS51462"/>
    </source>
</evidence>
<dbReference type="Pfam" id="PF00293">
    <property type="entry name" value="NUDIX"/>
    <property type="match status" value="1"/>
</dbReference>
<evidence type="ECO:0000256" key="3">
    <source>
        <dbReference type="ARBA" id="ARBA00022842"/>
    </source>
</evidence>
<dbReference type="RefSeq" id="WP_285971994.1">
    <property type="nucleotide sequence ID" value="NZ_CP127294.1"/>
</dbReference>
<dbReference type="EC" id="3.6.-.-" evidence="5"/>
<evidence type="ECO:0000313" key="6">
    <source>
        <dbReference type="Proteomes" id="UP001236014"/>
    </source>
</evidence>
<proteinExistence type="predicted"/>
<accession>A0A9Y2IJR7</accession>
<dbReference type="SUPFAM" id="SSF55811">
    <property type="entry name" value="Nudix"/>
    <property type="match status" value="1"/>
</dbReference>
<dbReference type="Proteomes" id="UP001236014">
    <property type="component" value="Chromosome"/>
</dbReference>
<dbReference type="PANTHER" id="PTHR43046">
    <property type="entry name" value="GDP-MANNOSE MANNOSYL HYDROLASE"/>
    <property type="match status" value="1"/>
</dbReference>
<organism evidence="5 6">
    <name type="scientific">Amycolatopsis carbonis</name>
    <dbReference type="NCBI Taxonomy" id="715471"/>
    <lineage>
        <taxon>Bacteria</taxon>
        <taxon>Bacillati</taxon>
        <taxon>Actinomycetota</taxon>
        <taxon>Actinomycetes</taxon>
        <taxon>Pseudonocardiales</taxon>
        <taxon>Pseudonocardiaceae</taxon>
        <taxon>Amycolatopsis</taxon>
    </lineage>
</organism>
<evidence type="ECO:0000256" key="1">
    <source>
        <dbReference type="ARBA" id="ARBA00001946"/>
    </source>
</evidence>
<dbReference type="Gene3D" id="3.90.79.10">
    <property type="entry name" value="Nucleoside Triphosphate Pyrophosphohydrolase"/>
    <property type="match status" value="1"/>
</dbReference>
<dbReference type="PROSITE" id="PS00893">
    <property type="entry name" value="NUDIX_BOX"/>
    <property type="match status" value="1"/>
</dbReference>
<dbReference type="KEGG" id="acab:QRX50_11870"/>
<name>A0A9Y2IJR7_9PSEU</name>
<reference evidence="5 6" key="1">
    <citation type="submission" date="2023-06" db="EMBL/GenBank/DDBJ databases">
        <authorList>
            <person name="Oyuntsetseg B."/>
            <person name="Kim S.B."/>
        </authorList>
    </citation>
    <scope>NUCLEOTIDE SEQUENCE [LARGE SCALE GENOMIC DNA]</scope>
    <source>
        <strain evidence="5 6">2-15</strain>
    </source>
</reference>
<sequence length="185" mass="20258">MTDEQPHHRGDRAVFAADLRADGEPEAEFNPGIAGRLPRKNVAAGALVRDEQGRVLFVDPTYKPFLEIPGGLVENDESPLAACHREVREELGLDLELGRLLLVDWMPTHGVWRDSLQLIFDGGTLGRAQIQAIGLAGDELGGFEFLDLDAATPRLRPSKARRVALAHQALLAGETFYGEFGRPAR</sequence>
<dbReference type="InterPro" id="IPR020084">
    <property type="entry name" value="NUDIX_hydrolase_CS"/>
</dbReference>
<dbReference type="GO" id="GO:0016787">
    <property type="term" value="F:hydrolase activity"/>
    <property type="evidence" value="ECO:0007669"/>
    <property type="project" value="UniProtKB-KW"/>
</dbReference>
<dbReference type="AlphaFoldDB" id="A0A9Y2IJR7"/>
<dbReference type="InterPro" id="IPR015797">
    <property type="entry name" value="NUDIX_hydrolase-like_dom_sf"/>
</dbReference>
<dbReference type="PROSITE" id="PS51462">
    <property type="entry name" value="NUDIX"/>
    <property type="match status" value="1"/>
</dbReference>
<comment type="cofactor">
    <cofactor evidence="1">
        <name>Mg(2+)</name>
        <dbReference type="ChEBI" id="CHEBI:18420"/>
    </cofactor>
</comment>
<evidence type="ECO:0000313" key="5">
    <source>
        <dbReference type="EMBL" id="WIX81397.1"/>
    </source>
</evidence>